<feature type="domain" description="Ubiquinol-cytochrome c chaperone" evidence="4">
    <location>
        <begin position="32"/>
        <end position="154"/>
    </location>
</feature>
<gene>
    <name evidence="5" type="ORF">JCR33_12365</name>
</gene>
<dbReference type="PANTHER" id="PTHR12184">
    <property type="entry name" value="UBIQUINOL-CYTOCHROME C REDUCTASE COMPLEX ASSEMBLY FACTOR 1 FAMILY MEMBER"/>
    <property type="match status" value="1"/>
</dbReference>
<evidence type="ECO:0000259" key="4">
    <source>
        <dbReference type="Pfam" id="PF03981"/>
    </source>
</evidence>
<comment type="similarity">
    <text evidence="2">Belongs to the UPF0174 family.</text>
</comment>
<reference evidence="5" key="1">
    <citation type="submission" date="2020-12" db="EMBL/GenBank/DDBJ databases">
        <title>Bacterial taxonomy.</title>
        <authorList>
            <person name="Pan X."/>
        </authorList>
    </citation>
    <scope>NUCLEOTIDE SEQUENCE</scope>
    <source>
        <strain evidence="5">B2012</strain>
    </source>
</reference>
<protein>
    <submittedName>
        <fullName evidence="5">Ubiquinol-cytochrome C chaperone</fullName>
    </submittedName>
</protein>
<evidence type="ECO:0000256" key="3">
    <source>
        <dbReference type="SAM" id="MobiDB-lite"/>
    </source>
</evidence>
<dbReference type="Proteomes" id="UP000609531">
    <property type="component" value="Unassembled WGS sequence"/>
</dbReference>
<dbReference type="InterPro" id="IPR021150">
    <property type="entry name" value="Ubiq_cyt_c_chap"/>
</dbReference>
<accession>A0A934IK66</accession>
<comment type="similarity">
    <text evidence="1">Belongs to the CBP3 family.</text>
</comment>
<feature type="region of interest" description="Disordered" evidence="3">
    <location>
        <begin position="166"/>
        <end position="194"/>
    </location>
</feature>
<dbReference type="AlphaFoldDB" id="A0A934IK66"/>
<evidence type="ECO:0000313" key="6">
    <source>
        <dbReference type="Proteomes" id="UP000609531"/>
    </source>
</evidence>
<evidence type="ECO:0000313" key="5">
    <source>
        <dbReference type="EMBL" id="MBJ3776491.1"/>
    </source>
</evidence>
<dbReference type="InterPro" id="IPR007129">
    <property type="entry name" value="Ubiqinol_cyt_c_chaperone_CPB3"/>
</dbReference>
<proteinExistence type="inferred from homology"/>
<organism evidence="5 6">
    <name type="scientific">Acuticoccus mangrovi</name>
    <dbReference type="NCBI Taxonomy" id="2796142"/>
    <lineage>
        <taxon>Bacteria</taxon>
        <taxon>Pseudomonadati</taxon>
        <taxon>Pseudomonadota</taxon>
        <taxon>Alphaproteobacteria</taxon>
        <taxon>Hyphomicrobiales</taxon>
        <taxon>Amorphaceae</taxon>
        <taxon>Acuticoccus</taxon>
    </lineage>
</organism>
<dbReference type="RefSeq" id="WP_198882391.1">
    <property type="nucleotide sequence ID" value="NZ_JAEKJA010000009.1"/>
</dbReference>
<sequence>MLRFFFRKPTDPAVTRHYQAAVAQARQPTFYQKFGVADTVEGRFEMVVFHVCALIDRLRDGNGALTDHGQALFDAFVADMEDNLRTIGIGDMSVPKTMKKIGSAFYGRFDAYRAAARRGDRAGLAAAIARNVFGDESGRAGSRECLALADYYVALTAAAPAAIDGPAAPLPDPDDFAPRTPADASEAAFAEVGR</sequence>
<dbReference type="EMBL" id="JAEKJA010000009">
    <property type="protein sequence ID" value="MBJ3776491.1"/>
    <property type="molecule type" value="Genomic_DNA"/>
</dbReference>
<evidence type="ECO:0000256" key="2">
    <source>
        <dbReference type="ARBA" id="ARBA00006436"/>
    </source>
</evidence>
<dbReference type="Pfam" id="PF03981">
    <property type="entry name" value="Ubiq_cyt_C_chap"/>
    <property type="match status" value="1"/>
</dbReference>
<dbReference type="PANTHER" id="PTHR12184:SF1">
    <property type="entry name" value="UBIQUINOL-CYTOCHROME-C REDUCTASE COMPLEX ASSEMBLY FACTOR 1"/>
    <property type="match status" value="1"/>
</dbReference>
<comment type="caution">
    <text evidence="5">The sequence shown here is derived from an EMBL/GenBank/DDBJ whole genome shotgun (WGS) entry which is preliminary data.</text>
</comment>
<name>A0A934IK66_9HYPH</name>
<evidence type="ECO:0000256" key="1">
    <source>
        <dbReference type="ARBA" id="ARBA00006407"/>
    </source>
</evidence>
<keyword evidence="6" id="KW-1185">Reference proteome</keyword>